<dbReference type="EMBL" id="JBHSFV010000015">
    <property type="protein sequence ID" value="MFC4636165.1"/>
    <property type="molecule type" value="Genomic_DNA"/>
</dbReference>
<keyword evidence="5" id="KW-1185">Reference proteome</keyword>
<sequence length="217" mass="25259">MRLLLTSNILKTQDTISIPTAYVEAFVMMLGAFAIGYIGATIYERYRHKTAQKDTDNDINLLKKEIRELKEENELQHRKFDYRKDRMDQEYEQVNFQKRAFSEDVLSKSTTDTQILAKINFERIGFATAESKDDLQKITGIGPYTETKLNDLGIFTFEQISNFTDEDITAVTKLIKFFPDRIKNDRWVSKAQRLKLGKAPEKPQTTEDLKKKVTKIN</sequence>
<evidence type="ECO:0000313" key="4">
    <source>
        <dbReference type="EMBL" id="MFC4636165.1"/>
    </source>
</evidence>
<evidence type="ECO:0008006" key="6">
    <source>
        <dbReference type="Google" id="ProtNLM"/>
    </source>
</evidence>
<comment type="caution">
    <text evidence="4">The sequence shown here is derived from an EMBL/GenBank/DDBJ whole genome shotgun (WGS) entry which is preliminary data.</text>
</comment>
<dbReference type="Proteomes" id="UP001596043">
    <property type="component" value="Unassembled WGS sequence"/>
</dbReference>
<dbReference type="Gene3D" id="1.10.150.20">
    <property type="entry name" value="5' to 3' exonuclease, C-terminal subdomain"/>
    <property type="match status" value="1"/>
</dbReference>
<reference evidence="5" key="1">
    <citation type="journal article" date="2019" name="Int. J. Syst. Evol. Microbiol.">
        <title>The Global Catalogue of Microorganisms (GCM) 10K type strain sequencing project: providing services to taxonomists for standard genome sequencing and annotation.</title>
        <authorList>
            <consortium name="The Broad Institute Genomics Platform"/>
            <consortium name="The Broad Institute Genome Sequencing Center for Infectious Disease"/>
            <person name="Wu L."/>
            <person name="Ma J."/>
        </authorList>
    </citation>
    <scope>NUCLEOTIDE SEQUENCE [LARGE SCALE GENOMIC DNA]</scope>
    <source>
        <strain evidence="5">YJ-61-S</strain>
    </source>
</reference>
<name>A0ABV9I220_9FLAO</name>
<gene>
    <name evidence="4" type="ORF">ACFO3O_19820</name>
</gene>
<feature type="transmembrane region" description="Helical" evidence="3">
    <location>
        <begin position="20"/>
        <end position="43"/>
    </location>
</feature>
<evidence type="ECO:0000256" key="2">
    <source>
        <dbReference type="SAM" id="MobiDB-lite"/>
    </source>
</evidence>
<feature type="compositionally biased region" description="Basic and acidic residues" evidence="2">
    <location>
        <begin position="198"/>
        <end position="211"/>
    </location>
</feature>
<evidence type="ECO:0000256" key="1">
    <source>
        <dbReference type="SAM" id="Coils"/>
    </source>
</evidence>
<proteinExistence type="predicted"/>
<evidence type="ECO:0000256" key="3">
    <source>
        <dbReference type="SAM" id="Phobius"/>
    </source>
</evidence>
<keyword evidence="3" id="KW-0472">Membrane</keyword>
<feature type="coiled-coil region" evidence="1">
    <location>
        <begin position="52"/>
        <end position="79"/>
    </location>
</feature>
<dbReference type="RefSeq" id="WP_379982090.1">
    <property type="nucleotide sequence ID" value="NZ_JBHSFV010000015.1"/>
</dbReference>
<feature type="region of interest" description="Disordered" evidence="2">
    <location>
        <begin position="198"/>
        <end position="217"/>
    </location>
</feature>
<accession>A0ABV9I220</accession>
<evidence type="ECO:0000313" key="5">
    <source>
        <dbReference type="Proteomes" id="UP001596043"/>
    </source>
</evidence>
<keyword evidence="3" id="KW-0812">Transmembrane</keyword>
<protein>
    <recommendedName>
        <fullName evidence="6">Helix-hairpin-helix domain-containing protein</fullName>
    </recommendedName>
</protein>
<keyword evidence="3" id="KW-1133">Transmembrane helix</keyword>
<organism evidence="4 5">
    <name type="scientific">Dokdonia ponticola</name>
    <dbReference type="NCBI Taxonomy" id="2041041"/>
    <lineage>
        <taxon>Bacteria</taxon>
        <taxon>Pseudomonadati</taxon>
        <taxon>Bacteroidota</taxon>
        <taxon>Flavobacteriia</taxon>
        <taxon>Flavobacteriales</taxon>
        <taxon>Flavobacteriaceae</taxon>
        <taxon>Dokdonia</taxon>
    </lineage>
</organism>
<keyword evidence="1" id="KW-0175">Coiled coil</keyword>